<dbReference type="InterPro" id="IPR031564">
    <property type="entry name" value="Flp1-like"/>
</dbReference>
<evidence type="ECO:0000256" key="1">
    <source>
        <dbReference type="SAM" id="Phobius"/>
    </source>
</evidence>
<dbReference type="Proteomes" id="UP001299265">
    <property type="component" value="Unassembled WGS sequence"/>
</dbReference>
<accession>A0AAP2RKC0</accession>
<reference evidence="3 4" key="1">
    <citation type="submission" date="2021-11" db="EMBL/GenBank/DDBJ databases">
        <title>Lacrimispora sp. nov. NSJ-141 isolated from human feces.</title>
        <authorList>
            <person name="Abdugheni R."/>
        </authorList>
    </citation>
    <scope>NUCLEOTIDE SEQUENCE [LARGE SCALE GENOMIC DNA]</scope>
    <source>
        <strain evidence="3 4">NSJ-141</strain>
    </source>
</reference>
<feature type="transmembrane region" description="Helical" evidence="1">
    <location>
        <begin position="22"/>
        <end position="42"/>
    </location>
</feature>
<evidence type="ECO:0000259" key="2">
    <source>
        <dbReference type="Pfam" id="PF16982"/>
    </source>
</evidence>
<keyword evidence="4" id="KW-1185">Reference proteome</keyword>
<dbReference type="Pfam" id="PF16982">
    <property type="entry name" value="Flp1_like"/>
    <property type="match status" value="1"/>
</dbReference>
<proteinExistence type="predicted"/>
<sequence length="65" mass="7566">MKRIRQAEYDPEPRDFWNEETAIGVVEIILILVVLISLVLIFKKQLTSLVKSIFSEVNDKAENVY</sequence>
<keyword evidence="1" id="KW-1133">Transmembrane helix</keyword>
<keyword evidence="1" id="KW-0472">Membrane</keyword>
<protein>
    <recommendedName>
        <fullName evidence="2">Putative Flagellin Flp1-like domain-containing protein</fullName>
    </recommendedName>
</protein>
<dbReference type="RefSeq" id="WP_147597745.1">
    <property type="nucleotide sequence ID" value="NZ_JAJNOR010000009.1"/>
</dbReference>
<keyword evidence="1" id="KW-0812">Transmembrane</keyword>
<feature type="domain" description="Putative Flagellin Flp1-like" evidence="2">
    <location>
        <begin position="16"/>
        <end position="62"/>
    </location>
</feature>
<name>A0AAP2RKC0_9FIRM</name>
<dbReference type="AlphaFoldDB" id="A0AAP2RKC0"/>
<organism evidence="3 4">
    <name type="scientific">Lientehia hominis</name>
    <dbReference type="NCBI Taxonomy" id="2897778"/>
    <lineage>
        <taxon>Bacteria</taxon>
        <taxon>Bacillati</taxon>
        <taxon>Bacillota</taxon>
        <taxon>Clostridia</taxon>
        <taxon>Lachnospirales</taxon>
        <taxon>Lachnospiraceae</taxon>
        <taxon>Lientehia</taxon>
    </lineage>
</organism>
<evidence type="ECO:0000313" key="4">
    <source>
        <dbReference type="Proteomes" id="UP001299265"/>
    </source>
</evidence>
<comment type="caution">
    <text evidence="3">The sequence shown here is derived from an EMBL/GenBank/DDBJ whole genome shotgun (WGS) entry which is preliminary data.</text>
</comment>
<evidence type="ECO:0000313" key="3">
    <source>
        <dbReference type="EMBL" id="MCD2493501.1"/>
    </source>
</evidence>
<gene>
    <name evidence="3" type="ORF">LQE92_12835</name>
</gene>
<dbReference type="EMBL" id="JAJNOR010000009">
    <property type="protein sequence ID" value="MCD2493501.1"/>
    <property type="molecule type" value="Genomic_DNA"/>
</dbReference>